<feature type="repeat" description="PPR" evidence="3">
    <location>
        <begin position="248"/>
        <end position="282"/>
    </location>
</feature>
<dbReference type="PANTHER" id="PTHR47447">
    <property type="entry name" value="OS03G0856100 PROTEIN"/>
    <property type="match status" value="1"/>
</dbReference>
<organism evidence="4 5">
    <name type="scientific">Kalanchoe fedtschenkoi</name>
    <name type="common">Lavender scallops</name>
    <name type="synonym">South American air plant</name>
    <dbReference type="NCBI Taxonomy" id="63787"/>
    <lineage>
        <taxon>Eukaryota</taxon>
        <taxon>Viridiplantae</taxon>
        <taxon>Streptophyta</taxon>
        <taxon>Embryophyta</taxon>
        <taxon>Tracheophyta</taxon>
        <taxon>Spermatophyta</taxon>
        <taxon>Magnoliopsida</taxon>
        <taxon>eudicotyledons</taxon>
        <taxon>Gunneridae</taxon>
        <taxon>Pentapetalae</taxon>
        <taxon>Saxifragales</taxon>
        <taxon>Crassulaceae</taxon>
        <taxon>Kalanchoe</taxon>
    </lineage>
</organism>
<evidence type="ECO:0000256" key="2">
    <source>
        <dbReference type="ARBA" id="ARBA00022737"/>
    </source>
</evidence>
<proteinExistence type="inferred from homology"/>
<name>A0A7N0VIH7_KALFE</name>
<accession>A0A7N0VIH7</accession>
<feature type="repeat" description="PPR" evidence="3">
    <location>
        <begin position="318"/>
        <end position="352"/>
    </location>
</feature>
<evidence type="ECO:0000313" key="4">
    <source>
        <dbReference type="EnsemblPlants" id="Kaladp0809s0120.1.v1.1.CDS.1"/>
    </source>
</evidence>
<keyword evidence="2" id="KW-0677">Repeat</keyword>
<dbReference type="Proteomes" id="UP000594263">
    <property type="component" value="Unplaced"/>
</dbReference>
<protein>
    <recommendedName>
        <fullName evidence="6">Pentatricopeptide repeat-containing protein</fullName>
    </recommendedName>
</protein>
<dbReference type="Pfam" id="PF13041">
    <property type="entry name" value="PPR_2"/>
    <property type="match status" value="2"/>
</dbReference>
<evidence type="ECO:0000313" key="5">
    <source>
        <dbReference type="Proteomes" id="UP000594263"/>
    </source>
</evidence>
<dbReference type="InterPro" id="IPR002885">
    <property type="entry name" value="PPR_rpt"/>
</dbReference>
<dbReference type="OMA" id="CQEKSMT"/>
<dbReference type="SUPFAM" id="SSF48452">
    <property type="entry name" value="TPR-like"/>
    <property type="match status" value="1"/>
</dbReference>
<dbReference type="EnsemblPlants" id="Kaladp0809s0120.1.v1.1">
    <property type="protein sequence ID" value="Kaladp0809s0120.1.v1.1.CDS.1"/>
    <property type="gene ID" value="Kaladp0809s0120.v1.1"/>
</dbReference>
<dbReference type="PANTHER" id="PTHR47447:SF23">
    <property type="entry name" value="PENTACOTRIPEPTIDE-REPEAT REGION OF PRORP DOMAIN-CONTAINING PROTEIN"/>
    <property type="match status" value="1"/>
</dbReference>
<dbReference type="Gramene" id="Kaladp0809s0120.1.v1.1">
    <property type="protein sequence ID" value="Kaladp0809s0120.1.v1.1.CDS.1"/>
    <property type="gene ID" value="Kaladp0809s0120.v1.1"/>
</dbReference>
<feature type="repeat" description="PPR" evidence="3">
    <location>
        <begin position="353"/>
        <end position="387"/>
    </location>
</feature>
<evidence type="ECO:0000256" key="1">
    <source>
        <dbReference type="ARBA" id="ARBA00007626"/>
    </source>
</evidence>
<dbReference type="AlphaFoldDB" id="A0A7N0VIH7"/>
<dbReference type="Gene3D" id="1.25.40.10">
    <property type="entry name" value="Tetratricopeptide repeat domain"/>
    <property type="match status" value="4"/>
</dbReference>
<dbReference type="NCBIfam" id="TIGR00756">
    <property type="entry name" value="PPR"/>
    <property type="match status" value="4"/>
</dbReference>
<evidence type="ECO:0000256" key="3">
    <source>
        <dbReference type="PROSITE-ProRule" id="PRU00708"/>
    </source>
</evidence>
<reference evidence="4" key="1">
    <citation type="submission" date="2021-01" db="UniProtKB">
        <authorList>
            <consortium name="EnsemblPlants"/>
        </authorList>
    </citation>
    <scope>IDENTIFICATION</scope>
</reference>
<feature type="repeat" description="PPR" evidence="3">
    <location>
        <begin position="283"/>
        <end position="317"/>
    </location>
</feature>
<evidence type="ECO:0008006" key="6">
    <source>
        <dbReference type="Google" id="ProtNLM"/>
    </source>
</evidence>
<dbReference type="PROSITE" id="PS51375">
    <property type="entry name" value="PPR"/>
    <property type="match status" value="4"/>
</dbReference>
<keyword evidence="5" id="KW-1185">Reference proteome</keyword>
<comment type="similarity">
    <text evidence="1">Belongs to the PPR family. P subfamily.</text>
</comment>
<sequence length="504" mass="57822">MFLVKPLSARCCSTSTSTRNLSCLTSSRTLKSLHSNLNGDDEEQEVQRVYSIIMTASSPANMAQSLTNAGVFLSNDLIDKVLKRVRFSHGNPLLALQFFYFTHQRQGFYHTPFSLDTMLYTLGRSRKFSLMWDLLADVKKKDSTLITPKTLQVVLARIANVCSVRETVDSFSKFKQFLPEFGTPCFNGLLRTLCQEKSMSDARNVYHSLKHKFKPDLQTFNVLLSGWKSSEEAEEFFEEMRNMGVQPDIVSYNSLIDVYCKDKRLDKAYSVYSKMLEEDVSPDVITYTSIIGGLGLVGQPDKAVRILKEMHEYGCYPDVAAYNATIRNFCIAKRFGEAYRLLDEMVNKDVMPNATTYNLFFRCFYWSNDLGSSWSLYQRMMRTGCLPNTQTCMFLIRLMKRQEKVEMALALWDDMIEKDFGAYVLVSDVLFDLLCDMGKLEELERCFLQMIAKGQKPSNVSFKRLKVLMELANRHQALQNISEKMLIFVPSSAEKVDSTTMFLN</sequence>
<dbReference type="InterPro" id="IPR011990">
    <property type="entry name" value="TPR-like_helical_dom_sf"/>
</dbReference>
<dbReference type="Pfam" id="PF01535">
    <property type="entry name" value="PPR"/>
    <property type="match status" value="2"/>
</dbReference>